<dbReference type="EMBL" id="FP929130">
    <property type="protein sequence ID" value="CBX96872.1"/>
    <property type="molecule type" value="Genomic_DNA"/>
</dbReference>
<dbReference type="InParanoid" id="E5A012"/>
<dbReference type="VEuPathDB" id="FungiDB:LEMA_P100030.1"/>
<gene>
    <name evidence="3" type="ORF">LEMA_P100030.1</name>
</gene>
<dbReference type="RefSeq" id="XP_003840351.1">
    <property type="nucleotide sequence ID" value="XM_003840303.1"/>
</dbReference>
<evidence type="ECO:0000256" key="1">
    <source>
        <dbReference type="SAM" id="Coils"/>
    </source>
</evidence>
<dbReference type="AlphaFoldDB" id="E5A012"/>
<name>E5A012_LEPMJ</name>
<dbReference type="GeneID" id="13283402"/>
<dbReference type="OrthoDB" id="3796219at2759"/>
<evidence type="ECO:0000256" key="2">
    <source>
        <dbReference type="SAM" id="MobiDB-lite"/>
    </source>
</evidence>
<evidence type="ECO:0000313" key="3">
    <source>
        <dbReference type="EMBL" id="CBX96872.1"/>
    </source>
</evidence>
<sequence length="527" mass="59420">MANMLLDFFQNDVFRSLSVATIIAYPEIAKWYLPIVYPVSPLDNLQRPIIHAGVPSDSSATVVIVTRTASVFRPVTTTLTTQSTVTRTQTDTVTDTTTDTTTRTLFDTTFDTLTATSTLYDGIQYVTKYSGVEYAEAVPRSTFSHTWCDETDIRDEESPCALRSTPILAPGPTSGEGNLASGNKLLLPGPGWKDILLLVCIGVIGTLLWIIKQRTGQPWMLEKFEEIAYLKERLKALTTEVNETTKKNQALEITLENEIRKHSVLQEIRRRMLERSKMLFRNLTTVQVSVLKEPKEVFIRVCQEAMAAQEKEKKLMEDLKSANTDCAREIERLKLVVKGKYAEIENIKRHDGRGDLKDFQISLNVRDNAMRRSADVHERQMAELRAELSKLTRDYDNLKASSDEYRELKDGDLEKLKEQSRQDQQNMAALQGQYDSLIQTATQQIQEMQANLDQQQSEKVKCEEGASTLRDKVAALEKELASAQQTSQMDDAPPSESSKDGDASVPFSPTWLFDPTHRVPPPSEDAL</sequence>
<feature type="region of interest" description="Disordered" evidence="2">
    <location>
        <begin position="479"/>
        <end position="527"/>
    </location>
</feature>
<dbReference type="Proteomes" id="UP000002668">
    <property type="component" value="Genome"/>
</dbReference>
<keyword evidence="1" id="KW-0175">Coiled coil</keyword>
<dbReference type="HOGENOM" id="CLU_516844_0_0_1"/>
<proteinExistence type="predicted"/>
<evidence type="ECO:0000313" key="4">
    <source>
        <dbReference type="Proteomes" id="UP000002668"/>
    </source>
</evidence>
<organism evidence="4">
    <name type="scientific">Leptosphaeria maculans (strain JN3 / isolate v23.1.3 / race Av1-4-5-6-7-8)</name>
    <name type="common">Blackleg fungus</name>
    <name type="synonym">Phoma lingam</name>
    <dbReference type="NCBI Taxonomy" id="985895"/>
    <lineage>
        <taxon>Eukaryota</taxon>
        <taxon>Fungi</taxon>
        <taxon>Dikarya</taxon>
        <taxon>Ascomycota</taxon>
        <taxon>Pezizomycotina</taxon>
        <taxon>Dothideomycetes</taxon>
        <taxon>Pleosporomycetidae</taxon>
        <taxon>Pleosporales</taxon>
        <taxon>Pleosporineae</taxon>
        <taxon>Leptosphaeriaceae</taxon>
        <taxon>Plenodomus</taxon>
        <taxon>Plenodomus lingam/Leptosphaeria maculans species complex</taxon>
    </lineage>
</organism>
<feature type="coiled-coil region" evidence="1">
    <location>
        <begin position="227"/>
        <end position="261"/>
    </location>
</feature>
<reference evidence="4" key="1">
    <citation type="journal article" date="2011" name="Nat. Commun.">
        <title>Effector diversification within compartments of the Leptosphaeria maculans genome affected by Repeat-Induced Point mutations.</title>
        <authorList>
            <person name="Rouxel T."/>
            <person name="Grandaubert J."/>
            <person name="Hane J.K."/>
            <person name="Hoede C."/>
            <person name="van de Wouw A.P."/>
            <person name="Couloux A."/>
            <person name="Dominguez V."/>
            <person name="Anthouard V."/>
            <person name="Bally P."/>
            <person name="Bourras S."/>
            <person name="Cozijnsen A.J."/>
            <person name="Ciuffetti L.M."/>
            <person name="Degrave A."/>
            <person name="Dilmaghani A."/>
            <person name="Duret L."/>
            <person name="Fudal I."/>
            <person name="Goodwin S.B."/>
            <person name="Gout L."/>
            <person name="Glaser N."/>
            <person name="Linglin J."/>
            <person name="Kema G.H.J."/>
            <person name="Lapalu N."/>
            <person name="Lawrence C.B."/>
            <person name="May K."/>
            <person name="Meyer M."/>
            <person name="Ollivier B."/>
            <person name="Poulain J."/>
            <person name="Schoch C.L."/>
            <person name="Simon A."/>
            <person name="Spatafora J.W."/>
            <person name="Stachowiak A."/>
            <person name="Turgeon B.G."/>
            <person name="Tyler B.M."/>
            <person name="Vincent D."/>
            <person name="Weissenbach J."/>
            <person name="Amselem J."/>
            <person name="Quesneville H."/>
            <person name="Oliver R.P."/>
            <person name="Wincker P."/>
            <person name="Balesdent M.-H."/>
            <person name="Howlett B.J."/>
        </authorList>
    </citation>
    <scope>NUCLEOTIDE SEQUENCE [LARGE SCALE GENOMIC DNA]</scope>
    <source>
        <strain evidence="4">JN3 / isolate v23.1.3 / race Av1-4-5-6-7-8</strain>
    </source>
</reference>
<feature type="compositionally biased region" description="Pro residues" evidence="2">
    <location>
        <begin position="518"/>
        <end position="527"/>
    </location>
</feature>
<keyword evidence="4" id="KW-1185">Reference proteome</keyword>
<protein>
    <submittedName>
        <fullName evidence="3">Predicted protein</fullName>
    </submittedName>
</protein>
<accession>E5A012</accession>